<name>A0AAE1EG61_PETCI</name>
<keyword evidence="3" id="KW-1185">Reference proteome</keyword>
<accession>A0AAE1EG61</accession>
<dbReference type="PANTHER" id="PTHR47326">
    <property type="entry name" value="TRANSPOSABLE ELEMENT TC3 TRANSPOSASE-LIKE PROTEIN"/>
    <property type="match status" value="1"/>
</dbReference>
<sequence>MGRMGEGREGWKRYGKKERDERRMRKGWERDGEGREGWERYGKDGRVMGRMGEGREGWERYGKKERDERRMGRMGEGREGWERYGKEERDERRMGRMGEGREGWERYGKKERDELRDKGCFPGVAASYERIETTSSVGVPHLQPGDCTKRLDFCTWLTDHPRLYKFILYTDESIFTHCESDNTQNEHWCSEENPNETIEPNLQHQQEFSVNVWCGMINNQLIGPHIFDEGKLTGDIYLHFIRNELALLLEDVPLKTRRRIIFQHDGAPPHCTKHVREYLNQEFPKRWIGRDGPHVWPARSQDLTPLDFYLWGHMKSLLYNKKINTREEFIHQIKETANMIKKKPSVLRKATVSVLDRARKCIAADGGHFEYDL</sequence>
<evidence type="ECO:0000256" key="1">
    <source>
        <dbReference type="SAM" id="MobiDB-lite"/>
    </source>
</evidence>
<organism evidence="2 3">
    <name type="scientific">Petrolisthes cinctipes</name>
    <name type="common">Flat porcelain crab</name>
    <dbReference type="NCBI Taxonomy" id="88211"/>
    <lineage>
        <taxon>Eukaryota</taxon>
        <taxon>Metazoa</taxon>
        <taxon>Ecdysozoa</taxon>
        <taxon>Arthropoda</taxon>
        <taxon>Crustacea</taxon>
        <taxon>Multicrustacea</taxon>
        <taxon>Malacostraca</taxon>
        <taxon>Eumalacostraca</taxon>
        <taxon>Eucarida</taxon>
        <taxon>Decapoda</taxon>
        <taxon>Pleocyemata</taxon>
        <taxon>Anomura</taxon>
        <taxon>Galatheoidea</taxon>
        <taxon>Porcellanidae</taxon>
        <taxon>Petrolisthes</taxon>
    </lineage>
</organism>
<dbReference type="EMBL" id="JAWQEG010008646">
    <property type="protein sequence ID" value="KAK3849898.1"/>
    <property type="molecule type" value="Genomic_DNA"/>
</dbReference>
<reference evidence="2" key="1">
    <citation type="submission" date="2023-10" db="EMBL/GenBank/DDBJ databases">
        <title>Genome assemblies of two species of porcelain crab, Petrolisthes cinctipes and Petrolisthes manimaculis (Anomura: Porcellanidae).</title>
        <authorList>
            <person name="Angst P."/>
        </authorList>
    </citation>
    <scope>NUCLEOTIDE SEQUENCE</scope>
    <source>
        <strain evidence="2">PB745_01</strain>
        <tissue evidence="2">Gill</tissue>
    </source>
</reference>
<evidence type="ECO:0000313" key="2">
    <source>
        <dbReference type="EMBL" id="KAK3849898.1"/>
    </source>
</evidence>
<feature type="region of interest" description="Disordered" evidence="1">
    <location>
        <begin position="1"/>
        <end position="46"/>
    </location>
</feature>
<dbReference type="PANTHER" id="PTHR47326:SF1">
    <property type="entry name" value="HTH PSQ-TYPE DOMAIN-CONTAINING PROTEIN"/>
    <property type="match status" value="1"/>
</dbReference>
<proteinExistence type="predicted"/>
<dbReference type="InterPro" id="IPR036397">
    <property type="entry name" value="RNaseH_sf"/>
</dbReference>
<dbReference type="AlphaFoldDB" id="A0AAE1EG61"/>
<protein>
    <recommendedName>
        <fullName evidence="4">Transposase</fullName>
    </recommendedName>
</protein>
<dbReference type="Gene3D" id="3.30.420.10">
    <property type="entry name" value="Ribonuclease H-like superfamily/Ribonuclease H"/>
    <property type="match status" value="1"/>
</dbReference>
<gene>
    <name evidence="2" type="ORF">Pcinc_043364</name>
</gene>
<evidence type="ECO:0008006" key="4">
    <source>
        <dbReference type="Google" id="ProtNLM"/>
    </source>
</evidence>
<evidence type="ECO:0000313" key="3">
    <source>
        <dbReference type="Proteomes" id="UP001286313"/>
    </source>
</evidence>
<dbReference type="Proteomes" id="UP001286313">
    <property type="component" value="Unassembled WGS sequence"/>
</dbReference>
<comment type="caution">
    <text evidence="2">The sequence shown here is derived from an EMBL/GenBank/DDBJ whole genome shotgun (WGS) entry which is preliminary data.</text>
</comment>
<dbReference type="GO" id="GO:0003676">
    <property type="term" value="F:nucleic acid binding"/>
    <property type="evidence" value="ECO:0007669"/>
    <property type="project" value="InterPro"/>
</dbReference>